<protein>
    <submittedName>
        <fullName evidence="2">Uncharacterized protein</fullName>
    </submittedName>
</protein>
<evidence type="ECO:0000313" key="2">
    <source>
        <dbReference type="EMBL" id="CAA9502390.1"/>
    </source>
</evidence>
<evidence type="ECO:0000256" key="1">
    <source>
        <dbReference type="SAM" id="MobiDB-lite"/>
    </source>
</evidence>
<accession>A0A6J4SLK0</accession>
<name>A0A6J4SLK0_9ACTN</name>
<organism evidence="2">
    <name type="scientific">uncultured Solirubrobacterales bacterium</name>
    <dbReference type="NCBI Taxonomy" id="768556"/>
    <lineage>
        <taxon>Bacteria</taxon>
        <taxon>Bacillati</taxon>
        <taxon>Actinomycetota</taxon>
        <taxon>Thermoleophilia</taxon>
        <taxon>Solirubrobacterales</taxon>
        <taxon>environmental samples</taxon>
    </lineage>
</organism>
<dbReference type="AlphaFoldDB" id="A0A6J4SLK0"/>
<sequence length="79" mass="8792">MLAFGPWGGIAEMAPLTPGQRRMRARIETGIRFAAPGLNLLLAVGDRLSRLIEPEDHEYYPPREARLEPPPRRGGSERG</sequence>
<feature type="region of interest" description="Disordered" evidence="1">
    <location>
        <begin position="53"/>
        <end position="79"/>
    </location>
</feature>
<proteinExistence type="predicted"/>
<gene>
    <name evidence="2" type="ORF">AVDCRST_MAG45-1395</name>
</gene>
<reference evidence="2" key="1">
    <citation type="submission" date="2020-02" db="EMBL/GenBank/DDBJ databases">
        <authorList>
            <person name="Meier V. D."/>
        </authorList>
    </citation>
    <scope>NUCLEOTIDE SEQUENCE</scope>
    <source>
        <strain evidence="2">AVDCRST_MAG45</strain>
    </source>
</reference>
<dbReference type="EMBL" id="CADCVU010000117">
    <property type="protein sequence ID" value="CAA9502390.1"/>
    <property type="molecule type" value="Genomic_DNA"/>
</dbReference>